<dbReference type="AlphaFoldDB" id="A0A9Q3HH66"/>
<keyword evidence="2" id="KW-1185">Reference proteome</keyword>
<proteinExistence type="predicted"/>
<evidence type="ECO:0000313" key="1">
    <source>
        <dbReference type="EMBL" id="MBW0505298.1"/>
    </source>
</evidence>
<gene>
    <name evidence="1" type="ORF">O181_045013</name>
</gene>
<reference evidence="1" key="1">
    <citation type="submission" date="2021-03" db="EMBL/GenBank/DDBJ databases">
        <title>Draft genome sequence of rust myrtle Austropuccinia psidii MF-1, a brazilian biotype.</title>
        <authorList>
            <person name="Quecine M.C."/>
            <person name="Pachon D.M.R."/>
            <person name="Bonatelli M.L."/>
            <person name="Correr F.H."/>
            <person name="Franceschini L.M."/>
            <person name="Leite T.F."/>
            <person name="Margarido G.R.A."/>
            <person name="Almeida C.A."/>
            <person name="Ferrarezi J.A."/>
            <person name="Labate C.A."/>
        </authorList>
    </citation>
    <scope>NUCLEOTIDE SEQUENCE</scope>
    <source>
        <strain evidence="1">MF-1</strain>
    </source>
</reference>
<dbReference type="EMBL" id="AVOT02018413">
    <property type="protein sequence ID" value="MBW0505298.1"/>
    <property type="molecule type" value="Genomic_DNA"/>
</dbReference>
<evidence type="ECO:0000313" key="2">
    <source>
        <dbReference type="Proteomes" id="UP000765509"/>
    </source>
</evidence>
<sequence length="131" mass="15359">MAEETGHGGRVRLSKITEMVIGYGKRPCHLKMTSMVWKKIHRQSGRLKAIDPQMNNQMSNHKILTQMPGELEHEVKCRFNKSCTLDDIENTLQDVRKRKNIGKYSQFRSISFKEKRPFRVDLKGKPKEKME</sequence>
<dbReference type="Proteomes" id="UP000765509">
    <property type="component" value="Unassembled WGS sequence"/>
</dbReference>
<organism evidence="1 2">
    <name type="scientific">Austropuccinia psidii MF-1</name>
    <dbReference type="NCBI Taxonomy" id="1389203"/>
    <lineage>
        <taxon>Eukaryota</taxon>
        <taxon>Fungi</taxon>
        <taxon>Dikarya</taxon>
        <taxon>Basidiomycota</taxon>
        <taxon>Pucciniomycotina</taxon>
        <taxon>Pucciniomycetes</taxon>
        <taxon>Pucciniales</taxon>
        <taxon>Sphaerophragmiaceae</taxon>
        <taxon>Austropuccinia</taxon>
    </lineage>
</organism>
<name>A0A9Q3HH66_9BASI</name>
<accession>A0A9Q3HH66</accession>
<protein>
    <submittedName>
        <fullName evidence="1">Uncharacterized protein</fullName>
    </submittedName>
</protein>
<comment type="caution">
    <text evidence="1">The sequence shown here is derived from an EMBL/GenBank/DDBJ whole genome shotgun (WGS) entry which is preliminary data.</text>
</comment>
<dbReference type="OrthoDB" id="2514797at2759"/>